<dbReference type="GO" id="GO:0003677">
    <property type="term" value="F:DNA binding"/>
    <property type="evidence" value="ECO:0007669"/>
    <property type="project" value="InterPro"/>
</dbReference>
<dbReference type="PATRIC" id="fig|1158607.3.peg.1749"/>
<sequence length="159" mass="18012">MVQVSLDKVGVLCRQRGESLGSLERKLNFSPGQIKRWGIENTDPTLGNLAKLADGLGVTINDIGIGQRNSSNSLEERQLSFYQELYKTYQAFKVQELENPLQLAISSVAIGKYLDLDEHEGVMIPVWKRLLDVGKRDHERQLLKEAKRYGAPQARPKYK</sequence>
<dbReference type="CDD" id="cd00093">
    <property type="entry name" value="HTH_XRE"/>
    <property type="match status" value="1"/>
</dbReference>
<dbReference type="AlphaFoldDB" id="R2T3Q8"/>
<dbReference type="InterPro" id="IPR001387">
    <property type="entry name" value="Cro/C1-type_HTH"/>
</dbReference>
<dbReference type="HOGENOM" id="CLU_1658144_0_0_9"/>
<reference evidence="2 3" key="1">
    <citation type="submission" date="2013-02" db="EMBL/GenBank/DDBJ databases">
        <title>The Genome Sequence of Enterococcus pallens BAA-351.</title>
        <authorList>
            <consortium name="The Broad Institute Genome Sequencing Platform"/>
            <consortium name="The Broad Institute Genome Sequencing Center for Infectious Disease"/>
            <person name="Earl A.M."/>
            <person name="Gilmore M.S."/>
            <person name="Lebreton F."/>
            <person name="Walker B."/>
            <person name="Young S.K."/>
            <person name="Zeng Q."/>
            <person name="Gargeya S."/>
            <person name="Fitzgerald M."/>
            <person name="Haas B."/>
            <person name="Abouelleil A."/>
            <person name="Alvarado L."/>
            <person name="Arachchi H.M."/>
            <person name="Berlin A.M."/>
            <person name="Chapman S.B."/>
            <person name="Dewar J."/>
            <person name="Goldberg J."/>
            <person name="Griggs A."/>
            <person name="Gujja S."/>
            <person name="Hansen M."/>
            <person name="Howarth C."/>
            <person name="Imamovic A."/>
            <person name="Larimer J."/>
            <person name="McCowan C."/>
            <person name="Murphy C."/>
            <person name="Neiman D."/>
            <person name="Pearson M."/>
            <person name="Priest M."/>
            <person name="Roberts A."/>
            <person name="Saif S."/>
            <person name="Shea T."/>
            <person name="Sisk P."/>
            <person name="Sykes S."/>
            <person name="Wortman J."/>
            <person name="Nusbaum C."/>
            <person name="Birren B."/>
        </authorList>
    </citation>
    <scope>NUCLEOTIDE SEQUENCE [LARGE SCALE GENOMIC DNA]</scope>
    <source>
        <strain evidence="2 3">ATCC BAA-351</strain>
    </source>
</reference>
<protein>
    <recommendedName>
        <fullName evidence="1">HTH cro/C1-type domain-containing protein</fullName>
    </recommendedName>
</protein>
<evidence type="ECO:0000259" key="1">
    <source>
        <dbReference type="PROSITE" id="PS50943"/>
    </source>
</evidence>
<feature type="domain" description="HTH cro/C1-type" evidence="1">
    <location>
        <begin position="23"/>
        <end position="63"/>
    </location>
</feature>
<dbReference type="PROSITE" id="PS50943">
    <property type="entry name" value="HTH_CROC1"/>
    <property type="match status" value="1"/>
</dbReference>
<dbReference type="EMBL" id="AJAQ01000014">
    <property type="protein sequence ID" value="EOH94864.1"/>
    <property type="molecule type" value="Genomic_DNA"/>
</dbReference>
<gene>
    <name evidence="2" type="ORF">UAU_01786</name>
</gene>
<dbReference type="SUPFAM" id="SSF47413">
    <property type="entry name" value="lambda repressor-like DNA-binding domains"/>
    <property type="match status" value="1"/>
</dbReference>
<dbReference type="Proteomes" id="UP000013782">
    <property type="component" value="Unassembled WGS sequence"/>
</dbReference>
<accession>R2T3Q8</accession>
<name>R2T3Q8_9ENTE</name>
<keyword evidence="3" id="KW-1185">Reference proteome</keyword>
<dbReference type="RefSeq" id="WP_010756783.1">
    <property type="nucleotide sequence ID" value="NZ_ASWD01000006.1"/>
</dbReference>
<evidence type="ECO:0000313" key="2">
    <source>
        <dbReference type="EMBL" id="EOH94864.1"/>
    </source>
</evidence>
<proteinExistence type="predicted"/>
<organism evidence="2 3">
    <name type="scientific">Enterococcus pallens ATCC BAA-351</name>
    <dbReference type="NCBI Taxonomy" id="1158607"/>
    <lineage>
        <taxon>Bacteria</taxon>
        <taxon>Bacillati</taxon>
        <taxon>Bacillota</taxon>
        <taxon>Bacilli</taxon>
        <taxon>Lactobacillales</taxon>
        <taxon>Enterococcaceae</taxon>
        <taxon>Enterococcus</taxon>
    </lineage>
</organism>
<dbReference type="Gene3D" id="1.10.260.40">
    <property type="entry name" value="lambda repressor-like DNA-binding domains"/>
    <property type="match status" value="1"/>
</dbReference>
<evidence type="ECO:0000313" key="3">
    <source>
        <dbReference type="Proteomes" id="UP000013782"/>
    </source>
</evidence>
<comment type="caution">
    <text evidence="2">The sequence shown here is derived from an EMBL/GenBank/DDBJ whole genome shotgun (WGS) entry which is preliminary data.</text>
</comment>
<dbReference type="InterPro" id="IPR010982">
    <property type="entry name" value="Lambda_DNA-bd_dom_sf"/>
</dbReference>
<dbReference type="OrthoDB" id="9801008at2"/>